<dbReference type="Proteomes" id="UP000000269">
    <property type="component" value="Chromosome"/>
</dbReference>
<dbReference type="OrthoDB" id="1957555at2"/>
<keyword evidence="2" id="KW-1185">Reference proteome</keyword>
<organism evidence="1 2">
    <name type="scientific">Alkaliphilus oremlandii (strain OhILAs)</name>
    <name type="common">Clostridium oremlandii (strain OhILAs)</name>
    <dbReference type="NCBI Taxonomy" id="350688"/>
    <lineage>
        <taxon>Bacteria</taxon>
        <taxon>Bacillati</taxon>
        <taxon>Bacillota</taxon>
        <taxon>Clostridia</taxon>
        <taxon>Peptostreptococcales</taxon>
        <taxon>Natronincolaceae</taxon>
        <taxon>Alkaliphilus</taxon>
    </lineage>
</organism>
<sequence>MPCTMIIAKVKKIDITNKVAAENWTQTITITLSDIELNDENLIAIRKFRPNEEVKVHLESLQLSIEEISERENLRKLYPTSGQICPANHSLENTNIKDEDIEEVNIDDEEGGDLFDLDYDENLPDTDKILKTFDFSKM</sequence>
<protein>
    <submittedName>
        <fullName evidence="1">Uncharacterized protein</fullName>
    </submittedName>
</protein>
<dbReference type="STRING" id="350688.Clos_1307"/>
<reference evidence="2" key="1">
    <citation type="submission" date="2007-10" db="EMBL/GenBank/DDBJ databases">
        <title>Complete genome of Alkaliphilus oremlandii OhILAs.</title>
        <authorList>
            <person name="Copeland A."/>
            <person name="Lucas S."/>
            <person name="Lapidus A."/>
            <person name="Barry K."/>
            <person name="Detter J.C."/>
            <person name="Glavina del Rio T."/>
            <person name="Hammon N."/>
            <person name="Israni S."/>
            <person name="Dalin E."/>
            <person name="Tice H."/>
            <person name="Pitluck S."/>
            <person name="Chain P."/>
            <person name="Malfatti S."/>
            <person name="Shin M."/>
            <person name="Vergez L."/>
            <person name="Schmutz J."/>
            <person name="Larimer F."/>
            <person name="Land M."/>
            <person name="Hauser L."/>
            <person name="Kyrpides N."/>
            <person name="Mikhailova N."/>
            <person name="Stolz J.F."/>
            <person name="Dawson A."/>
            <person name="Fisher E."/>
            <person name="Crable B."/>
            <person name="Perera E."/>
            <person name="Lisak J."/>
            <person name="Ranganathan M."/>
            <person name="Basu P."/>
            <person name="Richardson P."/>
        </authorList>
    </citation>
    <scope>NUCLEOTIDE SEQUENCE [LARGE SCALE GENOMIC DNA]</scope>
    <source>
        <strain evidence="2">OhILAs</strain>
    </source>
</reference>
<evidence type="ECO:0000313" key="1">
    <source>
        <dbReference type="EMBL" id="ABW18852.1"/>
    </source>
</evidence>
<dbReference type="EMBL" id="CP000853">
    <property type="protein sequence ID" value="ABW18852.1"/>
    <property type="molecule type" value="Genomic_DNA"/>
</dbReference>
<evidence type="ECO:0000313" key="2">
    <source>
        <dbReference type="Proteomes" id="UP000000269"/>
    </source>
</evidence>
<dbReference type="AlphaFoldDB" id="A8MGC4"/>
<proteinExistence type="predicted"/>
<accession>A8MGC4</accession>
<name>A8MGC4_ALKOO</name>
<dbReference type="KEGG" id="aoe:Clos_1307"/>
<dbReference type="HOGENOM" id="CLU_153656_0_0_9"/>
<gene>
    <name evidence="1" type="ordered locus">Clos_1307</name>
</gene>